<name>A0A9X2KIK7_9MICC</name>
<evidence type="ECO:0000313" key="2">
    <source>
        <dbReference type="EMBL" id="MCP3425934.1"/>
    </source>
</evidence>
<sequence>MDVPLTCSDPEPPQPAAPARGRDPRPGAPFAASRTALRRGVVPEAGA</sequence>
<reference evidence="2" key="1">
    <citation type="submission" date="2022-06" db="EMBL/GenBank/DDBJ databases">
        <title>Rothia sp. isolated from sandalwood seedling.</title>
        <authorList>
            <person name="Tuikhar N."/>
            <person name="Kirdat K."/>
            <person name="Thorat V."/>
            <person name="Swetha P."/>
            <person name="Padma S."/>
            <person name="Sundararaj R."/>
            <person name="Yadav A."/>
        </authorList>
    </citation>
    <scope>NUCLEOTIDE SEQUENCE</scope>
    <source>
        <strain evidence="2">AR01</strain>
    </source>
</reference>
<protein>
    <submittedName>
        <fullName evidence="2">Uncharacterized protein</fullName>
    </submittedName>
</protein>
<dbReference type="Proteomes" id="UP001139502">
    <property type="component" value="Unassembled WGS sequence"/>
</dbReference>
<keyword evidence="3" id="KW-1185">Reference proteome</keyword>
<organism evidence="2 3">
    <name type="scientific">Rothia santali</name>
    <dbReference type="NCBI Taxonomy" id="2949643"/>
    <lineage>
        <taxon>Bacteria</taxon>
        <taxon>Bacillati</taxon>
        <taxon>Actinomycetota</taxon>
        <taxon>Actinomycetes</taxon>
        <taxon>Micrococcales</taxon>
        <taxon>Micrococcaceae</taxon>
        <taxon>Rothia</taxon>
    </lineage>
</organism>
<accession>A0A9X2KIK7</accession>
<evidence type="ECO:0000313" key="3">
    <source>
        <dbReference type="Proteomes" id="UP001139502"/>
    </source>
</evidence>
<proteinExistence type="predicted"/>
<evidence type="ECO:0000256" key="1">
    <source>
        <dbReference type="SAM" id="MobiDB-lite"/>
    </source>
</evidence>
<feature type="region of interest" description="Disordered" evidence="1">
    <location>
        <begin position="1"/>
        <end position="47"/>
    </location>
</feature>
<dbReference type="EMBL" id="JANAFB010000016">
    <property type="protein sequence ID" value="MCP3425934.1"/>
    <property type="molecule type" value="Genomic_DNA"/>
</dbReference>
<comment type="caution">
    <text evidence="2">The sequence shown here is derived from an EMBL/GenBank/DDBJ whole genome shotgun (WGS) entry which is preliminary data.</text>
</comment>
<gene>
    <name evidence="2" type="ORF">NBM05_07920</name>
</gene>
<dbReference type="AlphaFoldDB" id="A0A9X2KIK7"/>
<dbReference type="RefSeq" id="WP_254166375.1">
    <property type="nucleotide sequence ID" value="NZ_JANAFB010000016.1"/>
</dbReference>